<feature type="repeat" description="FG-GAP" evidence="15">
    <location>
        <begin position="487"/>
        <end position="551"/>
    </location>
</feature>
<comment type="similarity">
    <text evidence="2 16">Belongs to the integrin alpha chain family.</text>
</comment>
<keyword evidence="9 16" id="KW-1133">Transmembrane helix</keyword>
<dbReference type="PROSITE" id="PS51470">
    <property type="entry name" value="FG_GAP"/>
    <property type="match status" value="3"/>
</dbReference>
<dbReference type="PANTHER" id="PTHR23220:SF79">
    <property type="entry name" value="INTEGRIN ALPHA-E"/>
    <property type="match status" value="1"/>
</dbReference>
<reference evidence="19 20" key="1">
    <citation type="journal article" date="2019" name="PLoS ONE">
        <title>Genomic analyses reveal an absence of contemporary introgressive admixture between fin whales and blue whales, despite known hybrids.</title>
        <authorList>
            <person name="Westbury M.V."/>
            <person name="Petersen B."/>
            <person name="Lorenzen E.D."/>
        </authorList>
    </citation>
    <scope>NUCLEOTIDE SEQUENCE [LARGE SCALE GENOMIC DNA]</scope>
    <source>
        <strain evidence="19">FinWhale-01</strain>
    </source>
</reference>
<evidence type="ECO:0000313" key="20">
    <source>
        <dbReference type="Proteomes" id="UP000437017"/>
    </source>
</evidence>
<dbReference type="GO" id="GO:0007229">
    <property type="term" value="P:integrin-mediated signaling pathway"/>
    <property type="evidence" value="ECO:0007669"/>
    <property type="project" value="UniProtKB-KW"/>
</dbReference>
<dbReference type="SMART" id="SM00191">
    <property type="entry name" value="Int_alpha"/>
    <property type="match status" value="4"/>
</dbReference>
<dbReference type="SUPFAM" id="SSF69318">
    <property type="entry name" value="Integrin alpha N-terminal domain"/>
    <property type="match status" value="1"/>
</dbReference>
<keyword evidence="11 16" id="KW-0472">Membrane</keyword>
<evidence type="ECO:0000256" key="10">
    <source>
        <dbReference type="ARBA" id="ARBA00023037"/>
    </source>
</evidence>
<proteinExistence type="inferred from homology"/>
<evidence type="ECO:0000256" key="7">
    <source>
        <dbReference type="ARBA" id="ARBA00022837"/>
    </source>
</evidence>
<dbReference type="EMBL" id="SGJD01001361">
    <property type="protein sequence ID" value="KAB0400377.1"/>
    <property type="molecule type" value="Genomic_DNA"/>
</dbReference>
<keyword evidence="13 16" id="KW-0675">Receptor</keyword>
<dbReference type="Gene3D" id="2.60.40.1460">
    <property type="entry name" value="Integrin domains. Chain A, domain 2"/>
    <property type="match status" value="1"/>
</dbReference>
<evidence type="ECO:0000256" key="3">
    <source>
        <dbReference type="ARBA" id="ARBA00022692"/>
    </source>
</evidence>
<dbReference type="InterPro" id="IPR013517">
    <property type="entry name" value="FG-GAP"/>
</dbReference>
<dbReference type="GO" id="GO:0005178">
    <property type="term" value="F:integrin binding"/>
    <property type="evidence" value="ECO:0007669"/>
    <property type="project" value="TreeGrafter"/>
</dbReference>
<feature type="compositionally biased region" description="Acidic residues" evidence="17">
    <location>
        <begin position="169"/>
        <end position="183"/>
    </location>
</feature>
<dbReference type="InterPro" id="IPR013519">
    <property type="entry name" value="Int_alpha_beta-p"/>
</dbReference>
<sequence>MVRTWVTPKGDVPYVLSSLLHQDSSTNQTWLLVTSPRTSRTAGPLYQCSLIQDELHCQPVAFLPPYLGLTVSENVPIPKRRYRGVTVVRNHHGVLICIQVPTRWPQSLSSELTGNCILLSPELRPRAQVYFSDLEKLLDPDAPVDAGDCSRNKKGSTENTARQRRDLKVEEEEETEDEDEEAAGTEIAIILDGSGSIDPPDFQRAKDFISNMMKNIYEKCFECSFALVQYGEVIQTELDLQDSQDVTASLARVQNITQVGSVTKTASAMQHVLDNIFTPSHGSREKASKVMVVLTDGDIFGDPLSLTTVIDSTKMQGVERFAIGVGDAFNKTRAYNELKLIASDPDEDHAFKVTNYSALDGLLSKLQQSIISVEGTVGDALHYQLAQVGFSAQILDEGQVLLGAPRHKQRGAVFELRKEGKETNFVPVLEGEQMGSYFGSELCPVDVDMDGTTDLLLVAAPFYHVQGEEGRVYVYRVNKQDGSFSLVRTLSGHPRLTYARFGFAMATVGDISQDELIDVAIGAPLEDFGADDGVGFGSVYIYNGHSTNQLADLSTYQPQRIRASVVAPGLRYFGTSVAGGLDFSGDGLADITVGALGQAAVLRLIRKTWSSFPGLKETSLNFTLDVDVVKQRKRLQCSDERLCQSSLREWGTGPRLCEPFLLVPTEGQLCQEDCFSNISVKVSYQLQTPEGRRDHPQPILDFYAEPSAIFQLPYEKACKNKLFCVAELQLATTLSQQELVVGLTKELSMNISLINAGEDSYMTSMALNYPRNLQFKRIQKPPSPNIQCDDPKPTASVLVMNCKIGHRILKRSSANFSLVWQLEESAFPNRTADIAVTITNSNERRSLVSKTHSLHFKHAFIAVLPKPSVTYMNTSQGLSHHKEFLFSIHGENLYGAEFQLQICVPVKLQGFQVIRVKNLTKTQLQRDVTELQILGDISFNKSLYEGLNAENHRTKITVIFLKDEEAYSLSLIIKSSVGGLLVLIVIIVILVKCGFFKRKYQQLNLERIRKTQLKSENLLEEEN</sequence>
<dbReference type="PANTHER" id="PTHR23220">
    <property type="entry name" value="INTEGRIN ALPHA"/>
    <property type="match status" value="1"/>
</dbReference>
<dbReference type="GO" id="GO:0033627">
    <property type="term" value="P:cell adhesion mediated by integrin"/>
    <property type="evidence" value="ECO:0007669"/>
    <property type="project" value="TreeGrafter"/>
</dbReference>
<dbReference type="GO" id="GO:0008305">
    <property type="term" value="C:integrin complex"/>
    <property type="evidence" value="ECO:0007669"/>
    <property type="project" value="InterPro"/>
</dbReference>
<keyword evidence="5" id="KW-0732">Signal</keyword>
<dbReference type="Gene3D" id="1.20.5.930">
    <property type="entry name" value="Bicelle-embedded integrin alpha(iib) transmembrane segment"/>
    <property type="match status" value="1"/>
</dbReference>
<dbReference type="Pfam" id="PF01839">
    <property type="entry name" value="FG-GAP"/>
    <property type="match status" value="1"/>
</dbReference>
<feature type="region of interest" description="Disordered" evidence="17">
    <location>
        <begin position="145"/>
        <end position="184"/>
    </location>
</feature>
<evidence type="ECO:0000256" key="4">
    <source>
        <dbReference type="ARBA" id="ARBA00022723"/>
    </source>
</evidence>
<dbReference type="PRINTS" id="PR00453">
    <property type="entry name" value="VWFADOMAIN"/>
</dbReference>
<dbReference type="Gene3D" id="3.40.50.410">
    <property type="entry name" value="von Willebrand factor, type A domain"/>
    <property type="match status" value="1"/>
</dbReference>
<feature type="transmembrane region" description="Helical" evidence="16">
    <location>
        <begin position="971"/>
        <end position="991"/>
    </location>
</feature>
<accession>A0A6A1PZ79</accession>
<keyword evidence="3 16" id="KW-0812">Transmembrane</keyword>
<feature type="repeat" description="FG-GAP" evidence="15">
    <location>
        <begin position="424"/>
        <end position="484"/>
    </location>
</feature>
<dbReference type="InterPro" id="IPR036465">
    <property type="entry name" value="vWFA_dom_sf"/>
</dbReference>
<evidence type="ECO:0000256" key="8">
    <source>
        <dbReference type="ARBA" id="ARBA00022889"/>
    </source>
</evidence>
<evidence type="ECO:0000256" key="16">
    <source>
        <dbReference type="RuleBase" id="RU003762"/>
    </source>
</evidence>
<keyword evidence="12" id="KW-1015">Disulfide bond</keyword>
<dbReference type="SMART" id="SM00327">
    <property type="entry name" value="VWA"/>
    <property type="match status" value="1"/>
</dbReference>
<name>A0A6A1PZ79_BALPH</name>
<evidence type="ECO:0000256" key="17">
    <source>
        <dbReference type="SAM" id="MobiDB-lite"/>
    </source>
</evidence>
<evidence type="ECO:0000313" key="19">
    <source>
        <dbReference type="EMBL" id="KAB0400377.1"/>
    </source>
</evidence>
<dbReference type="PRINTS" id="PR01185">
    <property type="entry name" value="INTEGRINA"/>
</dbReference>
<dbReference type="InterPro" id="IPR002035">
    <property type="entry name" value="VWF_A"/>
</dbReference>
<dbReference type="CDD" id="cd01469">
    <property type="entry name" value="vWA_integrins_alpha_subunit"/>
    <property type="match status" value="1"/>
</dbReference>
<evidence type="ECO:0000256" key="15">
    <source>
        <dbReference type="PROSITE-ProRule" id="PRU00803"/>
    </source>
</evidence>
<dbReference type="SUPFAM" id="SSF69179">
    <property type="entry name" value="Integrin domains"/>
    <property type="match status" value="1"/>
</dbReference>
<feature type="domain" description="VWFA" evidence="18">
    <location>
        <begin position="186"/>
        <end position="366"/>
    </location>
</feature>
<dbReference type="InterPro" id="IPR000413">
    <property type="entry name" value="Integrin_alpha"/>
</dbReference>
<dbReference type="Proteomes" id="UP000437017">
    <property type="component" value="Unassembled WGS sequence"/>
</dbReference>
<evidence type="ECO:0000256" key="5">
    <source>
        <dbReference type="ARBA" id="ARBA00022729"/>
    </source>
</evidence>
<dbReference type="GO" id="GO:0046872">
    <property type="term" value="F:metal ion binding"/>
    <property type="evidence" value="ECO:0007669"/>
    <property type="project" value="UniProtKB-KW"/>
</dbReference>
<dbReference type="InterPro" id="IPR028994">
    <property type="entry name" value="Integrin_alpha_N"/>
</dbReference>
<dbReference type="Gene3D" id="2.130.10.130">
    <property type="entry name" value="Integrin alpha, N-terminal"/>
    <property type="match status" value="2"/>
</dbReference>
<evidence type="ECO:0000256" key="2">
    <source>
        <dbReference type="ARBA" id="ARBA00008054"/>
    </source>
</evidence>
<comment type="caution">
    <text evidence="19">The sequence shown here is derived from an EMBL/GenBank/DDBJ whole genome shotgun (WGS) entry which is preliminary data.</text>
</comment>
<keyword evidence="6" id="KW-0677">Repeat</keyword>
<dbReference type="SUPFAM" id="SSF53300">
    <property type="entry name" value="vWA-like"/>
    <property type="match status" value="1"/>
</dbReference>
<dbReference type="PROSITE" id="PS50234">
    <property type="entry name" value="VWFA"/>
    <property type="match status" value="1"/>
</dbReference>
<evidence type="ECO:0000256" key="12">
    <source>
        <dbReference type="ARBA" id="ARBA00023157"/>
    </source>
</evidence>
<organism evidence="19 20">
    <name type="scientific">Balaenoptera physalus</name>
    <name type="common">Fin whale</name>
    <name type="synonym">Balaena physalus</name>
    <dbReference type="NCBI Taxonomy" id="9770"/>
    <lineage>
        <taxon>Eukaryota</taxon>
        <taxon>Metazoa</taxon>
        <taxon>Chordata</taxon>
        <taxon>Craniata</taxon>
        <taxon>Vertebrata</taxon>
        <taxon>Euteleostomi</taxon>
        <taxon>Mammalia</taxon>
        <taxon>Eutheria</taxon>
        <taxon>Laurasiatheria</taxon>
        <taxon>Artiodactyla</taxon>
        <taxon>Whippomorpha</taxon>
        <taxon>Cetacea</taxon>
        <taxon>Mysticeti</taxon>
        <taxon>Balaenopteridae</taxon>
        <taxon>Balaenoptera</taxon>
    </lineage>
</organism>
<dbReference type="InterPro" id="IPR032695">
    <property type="entry name" value="Integrin_dom_sf"/>
</dbReference>
<dbReference type="Pfam" id="PF20805">
    <property type="entry name" value="Integrin_A_Ig_2"/>
    <property type="match status" value="1"/>
</dbReference>
<keyword evidence="8 16" id="KW-0130">Cell adhesion</keyword>
<evidence type="ECO:0000256" key="11">
    <source>
        <dbReference type="ARBA" id="ARBA00023136"/>
    </source>
</evidence>
<dbReference type="AlphaFoldDB" id="A0A6A1PZ79"/>
<evidence type="ECO:0000256" key="1">
    <source>
        <dbReference type="ARBA" id="ARBA00004479"/>
    </source>
</evidence>
<dbReference type="Gene3D" id="2.60.40.1510">
    <property type="entry name" value="ntegrin, alpha v. Chain A, domain 3"/>
    <property type="match status" value="1"/>
</dbReference>
<feature type="repeat" description="FG-GAP" evidence="15">
    <location>
        <begin position="559"/>
        <end position="621"/>
    </location>
</feature>
<keyword evidence="20" id="KW-1185">Reference proteome</keyword>
<dbReference type="GO" id="GO:0007160">
    <property type="term" value="P:cell-matrix adhesion"/>
    <property type="evidence" value="ECO:0007669"/>
    <property type="project" value="TreeGrafter"/>
</dbReference>
<dbReference type="OrthoDB" id="6132182at2759"/>
<keyword evidence="4" id="KW-0479">Metal-binding</keyword>
<dbReference type="Pfam" id="PF00092">
    <property type="entry name" value="VWA"/>
    <property type="match status" value="1"/>
</dbReference>
<gene>
    <name evidence="19" type="ORF">E2I00_019192</name>
</gene>
<dbReference type="InterPro" id="IPR048285">
    <property type="entry name" value="Integrin_alpha_Ig-like_2"/>
</dbReference>
<dbReference type="GO" id="GO:0009897">
    <property type="term" value="C:external side of plasma membrane"/>
    <property type="evidence" value="ECO:0007669"/>
    <property type="project" value="TreeGrafter"/>
</dbReference>
<dbReference type="GO" id="GO:0098609">
    <property type="term" value="P:cell-cell adhesion"/>
    <property type="evidence" value="ECO:0007669"/>
    <property type="project" value="TreeGrafter"/>
</dbReference>
<evidence type="ECO:0000256" key="13">
    <source>
        <dbReference type="ARBA" id="ARBA00023170"/>
    </source>
</evidence>
<keyword evidence="14" id="KW-0325">Glycoprotein</keyword>
<keyword evidence="10 16" id="KW-0401">Integrin</keyword>
<protein>
    <recommendedName>
        <fullName evidence="18">VWFA domain-containing protein</fullName>
    </recommendedName>
</protein>
<evidence type="ECO:0000256" key="9">
    <source>
        <dbReference type="ARBA" id="ARBA00022989"/>
    </source>
</evidence>
<evidence type="ECO:0000256" key="14">
    <source>
        <dbReference type="ARBA" id="ARBA00023180"/>
    </source>
</evidence>
<evidence type="ECO:0000259" key="18">
    <source>
        <dbReference type="PROSITE" id="PS50234"/>
    </source>
</evidence>
<comment type="subcellular location">
    <subcellularLocation>
        <location evidence="1 16">Membrane</location>
        <topology evidence="1 16">Single-pass type I membrane protein</topology>
    </subcellularLocation>
</comment>
<evidence type="ECO:0000256" key="6">
    <source>
        <dbReference type="ARBA" id="ARBA00022737"/>
    </source>
</evidence>
<keyword evidence="7" id="KW-0106">Calcium</keyword>